<comment type="caution">
    <text evidence="1">The sequence shown here is derived from an EMBL/GenBank/DDBJ whole genome shotgun (WGS) entry which is preliminary data.</text>
</comment>
<dbReference type="RefSeq" id="WP_046280882.1">
    <property type="nucleotide sequence ID" value="NZ_LATL02000194.1"/>
</dbReference>
<proteinExistence type="predicted"/>
<dbReference type="EMBL" id="LATL02000194">
    <property type="protein sequence ID" value="KKD35899.1"/>
    <property type="molecule type" value="Genomic_DNA"/>
</dbReference>
<dbReference type="OrthoDB" id="447089at2"/>
<dbReference type="Proteomes" id="UP000033607">
    <property type="component" value="Unassembled WGS sequence"/>
</dbReference>
<dbReference type="AlphaFoldDB" id="A0A0F5YAG2"/>
<organism evidence="1 2">
    <name type="scientific">Limnoraphis robusta CS-951</name>
    <dbReference type="NCBI Taxonomy" id="1637645"/>
    <lineage>
        <taxon>Bacteria</taxon>
        <taxon>Bacillati</taxon>
        <taxon>Cyanobacteriota</taxon>
        <taxon>Cyanophyceae</taxon>
        <taxon>Oscillatoriophycideae</taxon>
        <taxon>Oscillatoriales</taxon>
        <taxon>Sirenicapillariaceae</taxon>
        <taxon>Limnoraphis</taxon>
    </lineage>
</organism>
<protein>
    <submittedName>
        <fullName evidence="1">Uncharacterized protein</fullName>
    </submittedName>
</protein>
<dbReference type="PATRIC" id="fig|1637645.4.peg.3864"/>
<evidence type="ECO:0000313" key="2">
    <source>
        <dbReference type="Proteomes" id="UP000033607"/>
    </source>
</evidence>
<evidence type="ECO:0000313" key="1">
    <source>
        <dbReference type="EMBL" id="KKD35899.1"/>
    </source>
</evidence>
<reference evidence="1 2" key="1">
    <citation type="submission" date="2015-06" db="EMBL/GenBank/DDBJ databases">
        <title>Draft genome assembly of filamentous brackish cyanobacterium Limnoraphis robusta strain CS-951.</title>
        <authorList>
            <person name="Willis A."/>
            <person name="Parks M."/>
            <person name="Burford M.A."/>
        </authorList>
    </citation>
    <scope>NUCLEOTIDE SEQUENCE [LARGE SCALE GENOMIC DNA]</scope>
    <source>
        <strain evidence="1 2">CS-951</strain>
    </source>
</reference>
<gene>
    <name evidence="1" type="ORF">WN50_22740</name>
</gene>
<name>A0A0F5YAG2_9CYAN</name>
<sequence>MLVSTFELLLTPITPVEGNIPGSARTVIQGYFLTIANPNNTPLCLRLRFSATTPNLNLDDTITIRDVVGNNVFGDLVPTADPRKFNYDLSIPAHDTALVILQPDITKLNPDQDQLEVRGYVEIFLQGRFGGFQRFNVLITPEHRGTFVNKGVMNLSEFDQLVYSLPTATGSSLFQLTSPKVFKEVKPEIKEIPDIKVRDIPDISKPDPDNITLPNLELQQSLGLMAQTIDNIQQRLEQNGEAFISPDERPAVGEQALNEV</sequence>
<accession>A0A0F5YAG2</accession>